<comment type="caution">
    <text evidence="4">The sequence shown here is derived from an EMBL/GenBank/DDBJ whole genome shotgun (WGS) entry which is preliminary data.</text>
</comment>
<keyword evidence="2 4" id="KW-0560">Oxidoreductase</keyword>
<dbReference type="PANTHER" id="PTHR43656:SF2">
    <property type="entry name" value="BINDING OXIDOREDUCTASE, PUTATIVE (AFU_ORTHOLOGUE AFUA_2G08260)-RELATED"/>
    <property type="match status" value="1"/>
</dbReference>
<feature type="domain" description="NADH:flavin oxidoreductase/NADH oxidase N-terminal" evidence="3">
    <location>
        <begin position="42"/>
        <end position="271"/>
    </location>
</feature>
<evidence type="ECO:0000313" key="5">
    <source>
        <dbReference type="Proteomes" id="UP000315471"/>
    </source>
</evidence>
<dbReference type="InterPro" id="IPR001155">
    <property type="entry name" value="OxRdtase_FMN_N"/>
</dbReference>
<dbReference type="InterPro" id="IPR051799">
    <property type="entry name" value="NADH_flavin_oxidoreductase"/>
</dbReference>
<keyword evidence="1" id="KW-0285">Flavoprotein</keyword>
<evidence type="ECO:0000256" key="2">
    <source>
        <dbReference type="ARBA" id="ARBA00023002"/>
    </source>
</evidence>
<dbReference type="EC" id="1.6.99.1" evidence="4"/>
<dbReference type="GO" id="GO:0010181">
    <property type="term" value="F:FMN binding"/>
    <property type="evidence" value="ECO:0007669"/>
    <property type="project" value="InterPro"/>
</dbReference>
<dbReference type="AlphaFoldDB" id="A0A5C6DWD3"/>
<dbReference type="GO" id="GO:0003959">
    <property type="term" value="F:NADPH dehydrogenase activity"/>
    <property type="evidence" value="ECO:0007669"/>
    <property type="project" value="UniProtKB-EC"/>
</dbReference>
<dbReference type="PANTHER" id="PTHR43656">
    <property type="entry name" value="BINDING OXIDOREDUCTASE, PUTATIVE (AFU_ORTHOLOGUE AFUA_2G08260)-RELATED"/>
    <property type="match status" value="1"/>
</dbReference>
<evidence type="ECO:0000313" key="4">
    <source>
        <dbReference type="EMBL" id="TWU39139.1"/>
    </source>
</evidence>
<protein>
    <submittedName>
        <fullName evidence="4">NADPH dehydrogenase</fullName>
        <ecNumber evidence="4">1.6.99.1</ecNumber>
    </submittedName>
</protein>
<dbReference type="Proteomes" id="UP000315471">
    <property type="component" value="Unassembled WGS sequence"/>
</dbReference>
<dbReference type="Gene3D" id="3.20.20.70">
    <property type="entry name" value="Aldolase class I"/>
    <property type="match status" value="1"/>
</dbReference>
<evidence type="ECO:0000256" key="1">
    <source>
        <dbReference type="ARBA" id="ARBA00022630"/>
    </source>
</evidence>
<dbReference type="InterPro" id="IPR013785">
    <property type="entry name" value="Aldolase_TIM"/>
</dbReference>
<gene>
    <name evidence="4" type="primary">namA</name>
    <name evidence="4" type="ORF">Q31b_42230</name>
</gene>
<evidence type="ECO:0000259" key="3">
    <source>
        <dbReference type="Pfam" id="PF00724"/>
    </source>
</evidence>
<proteinExistence type="predicted"/>
<sequence length="476" mass="52266">MVYPRIASLKTIGAFRDRLRELDLDLPSDHELQSASESSMAAPIELTSGVIGNRFCILPMEGWDGTTDGQPTDLTRRRWTHFGLSGAKLIWGGEAVAVRNDGRANPNQLMMSDANLSSIESLRQTLVAAHEDHVGSSDDLRVGLQLTHSGRFAKPNDKTKAEPRIAQRNPALDPRLKITDDSTLLSDDDLKRLIDDFIAAAVHARKAGYHFVDIKHCHGYLGHELLSGFDRRGEFGGSFENRTRFLRDIVAGIRAEAVGLELGVRVSVFDFVPFCRGEDRIGVPDKLADPRLVFGGDGTGLGIDLSEPQQLMSLIEKLGIELVCTTAGSPYYNPHLTRPAYFPPSDGYQPPEDPLVGVERHIQATAEIKRMHPNLIIVGSGYSYLQDWLPHVAQAVVRSGMVDIVGLGRMVLSYPELPADVLAGKTLARKKICRTFSDCTTAPRNGIVSGCYPLDPLYKAMPERKALADLKSSMES</sequence>
<accession>A0A5C6DWD3</accession>
<organism evidence="4 5">
    <name type="scientific">Novipirellula aureliae</name>
    <dbReference type="NCBI Taxonomy" id="2527966"/>
    <lineage>
        <taxon>Bacteria</taxon>
        <taxon>Pseudomonadati</taxon>
        <taxon>Planctomycetota</taxon>
        <taxon>Planctomycetia</taxon>
        <taxon>Pirellulales</taxon>
        <taxon>Pirellulaceae</taxon>
        <taxon>Novipirellula</taxon>
    </lineage>
</organism>
<dbReference type="SUPFAM" id="SSF51395">
    <property type="entry name" value="FMN-linked oxidoreductases"/>
    <property type="match status" value="1"/>
</dbReference>
<reference evidence="4 5" key="1">
    <citation type="submission" date="2019-02" db="EMBL/GenBank/DDBJ databases">
        <title>Deep-cultivation of Planctomycetes and their phenomic and genomic characterization uncovers novel biology.</title>
        <authorList>
            <person name="Wiegand S."/>
            <person name="Jogler M."/>
            <person name="Boedeker C."/>
            <person name="Pinto D."/>
            <person name="Vollmers J."/>
            <person name="Rivas-Marin E."/>
            <person name="Kohn T."/>
            <person name="Peeters S.H."/>
            <person name="Heuer A."/>
            <person name="Rast P."/>
            <person name="Oberbeckmann S."/>
            <person name="Bunk B."/>
            <person name="Jeske O."/>
            <person name="Meyerdierks A."/>
            <person name="Storesund J.E."/>
            <person name="Kallscheuer N."/>
            <person name="Luecker S."/>
            <person name="Lage O.M."/>
            <person name="Pohl T."/>
            <person name="Merkel B.J."/>
            <person name="Hornburger P."/>
            <person name="Mueller R.-W."/>
            <person name="Bruemmer F."/>
            <person name="Labrenz M."/>
            <person name="Spormann A.M."/>
            <person name="Op Den Camp H."/>
            <person name="Overmann J."/>
            <person name="Amann R."/>
            <person name="Jetten M.S.M."/>
            <person name="Mascher T."/>
            <person name="Medema M.H."/>
            <person name="Devos D.P."/>
            <person name="Kaster A.-K."/>
            <person name="Ovreas L."/>
            <person name="Rohde M."/>
            <person name="Galperin M.Y."/>
            <person name="Jogler C."/>
        </authorList>
    </citation>
    <scope>NUCLEOTIDE SEQUENCE [LARGE SCALE GENOMIC DNA]</scope>
    <source>
        <strain evidence="4 5">Q31b</strain>
    </source>
</reference>
<dbReference type="RefSeq" id="WP_146601383.1">
    <property type="nucleotide sequence ID" value="NZ_SJPY01000006.1"/>
</dbReference>
<dbReference type="Pfam" id="PF00724">
    <property type="entry name" value="Oxidored_FMN"/>
    <property type="match status" value="1"/>
</dbReference>
<dbReference type="OrthoDB" id="9772736at2"/>
<keyword evidence="5" id="KW-1185">Reference proteome</keyword>
<name>A0A5C6DWD3_9BACT</name>
<dbReference type="EMBL" id="SJPY01000006">
    <property type="protein sequence ID" value="TWU39139.1"/>
    <property type="molecule type" value="Genomic_DNA"/>
</dbReference>